<dbReference type="GO" id="GO:0005524">
    <property type="term" value="F:ATP binding"/>
    <property type="evidence" value="ECO:0007669"/>
    <property type="project" value="UniProtKB-KW"/>
</dbReference>
<dbReference type="GO" id="GO:0005737">
    <property type="term" value="C:cytoplasm"/>
    <property type="evidence" value="ECO:0007669"/>
    <property type="project" value="UniProtKB-SubCell"/>
</dbReference>
<dbReference type="HAMAP" id="MF_00542">
    <property type="entry name" value="Butyrate_kinase"/>
    <property type="match status" value="1"/>
</dbReference>
<dbReference type="CDD" id="cd24011">
    <property type="entry name" value="ASKHA_NBD_BK"/>
    <property type="match status" value="1"/>
</dbReference>
<dbReference type="GO" id="GO:0008776">
    <property type="term" value="F:acetate kinase activity"/>
    <property type="evidence" value="ECO:0007669"/>
    <property type="project" value="TreeGrafter"/>
</dbReference>
<dbReference type="NCBIfam" id="TIGR02707">
    <property type="entry name" value="butyr_kinase"/>
    <property type="match status" value="1"/>
</dbReference>
<keyword evidence="3 9" id="KW-0963">Cytoplasm</keyword>
<dbReference type="PANTHER" id="PTHR21060:SF3">
    <property type="entry name" value="BUTYRATE KINASE 2-RELATED"/>
    <property type="match status" value="1"/>
</dbReference>
<reference evidence="11 12" key="1">
    <citation type="submission" date="2022-08" db="EMBL/GenBank/DDBJ databases">
        <authorList>
            <person name="Zeman M."/>
            <person name="Kubasova T."/>
        </authorList>
    </citation>
    <scope>NUCLEOTIDE SEQUENCE [LARGE SCALE GENOMIC DNA]</scope>
    <source>
        <strain evidence="11 12">ET62</strain>
    </source>
</reference>
<evidence type="ECO:0000256" key="1">
    <source>
        <dbReference type="ARBA" id="ARBA00004496"/>
    </source>
</evidence>
<dbReference type="EC" id="2.7.2.7" evidence="9"/>
<keyword evidence="4 9" id="KW-0808">Transferase</keyword>
<name>A0AAW5N6C6_9BACT</name>
<evidence type="ECO:0000313" key="12">
    <source>
        <dbReference type="Proteomes" id="UP001204579"/>
    </source>
</evidence>
<dbReference type="GO" id="GO:0006083">
    <property type="term" value="P:acetate metabolic process"/>
    <property type="evidence" value="ECO:0007669"/>
    <property type="project" value="TreeGrafter"/>
</dbReference>
<proteinExistence type="inferred from homology"/>
<dbReference type="GO" id="GO:0047761">
    <property type="term" value="F:butyrate kinase activity"/>
    <property type="evidence" value="ECO:0007669"/>
    <property type="project" value="UniProtKB-UniRule"/>
</dbReference>
<dbReference type="Pfam" id="PF00871">
    <property type="entry name" value="Acetate_kinase"/>
    <property type="match status" value="1"/>
</dbReference>
<dbReference type="PANTHER" id="PTHR21060">
    <property type="entry name" value="ACETATE KINASE"/>
    <property type="match status" value="1"/>
</dbReference>
<evidence type="ECO:0000313" key="11">
    <source>
        <dbReference type="EMBL" id="MCR8873383.1"/>
    </source>
</evidence>
<dbReference type="InterPro" id="IPR023865">
    <property type="entry name" value="Aliphatic_acid_kinase_CS"/>
</dbReference>
<dbReference type="AlphaFoldDB" id="A0AAW5N6C6"/>
<dbReference type="PRINTS" id="PR00471">
    <property type="entry name" value="ACETATEKNASE"/>
</dbReference>
<comment type="subcellular location">
    <subcellularLocation>
        <location evidence="1 9">Cytoplasm</location>
    </subcellularLocation>
</comment>
<evidence type="ECO:0000256" key="10">
    <source>
        <dbReference type="RuleBase" id="RU003835"/>
    </source>
</evidence>
<comment type="caution">
    <text evidence="11">The sequence shown here is derived from an EMBL/GenBank/DDBJ whole genome shotgun (WGS) entry which is preliminary data.</text>
</comment>
<dbReference type="InterPro" id="IPR043129">
    <property type="entry name" value="ATPase_NBD"/>
</dbReference>
<evidence type="ECO:0000256" key="8">
    <source>
        <dbReference type="ARBA" id="ARBA00048596"/>
    </source>
</evidence>
<dbReference type="InterPro" id="IPR000890">
    <property type="entry name" value="Aliphatic_acid_kin_short-chain"/>
</dbReference>
<evidence type="ECO:0000256" key="4">
    <source>
        <dbReference type="ARBA" id="ARBA00022679"/>
    </source>
</evidence>
<evidence type="ECO:0000256" key="6">
    <source>
        <dbReference type="ARBA" id="ARBA00022777"/>
    </source>
</evidence>
<evidence type="ECO:0000256" key="3">
    <source>
        <dbReference type="ARBA" id="ARBA00022490"/>
    </source>
</evidence>
<keyword evidence="5 9" id="KW-0547">Nucleotide-binding</keyword>
<dbReference type="PIRSF" id="PIRSF036458">
    <property type="entry name" value="Butyrate_kin"/>
    <property type="match status" value="1"/>
</dbReference>
<sequence length="373" mass="40526">MKILVINPGSTSTKLAVFEDDLLVWKQNVSHPAAELAPFQHINEQYEYRKCHVLEALNQAGIPLHFDAVISRGGLLRPIPGGVYRINEHMKQDLWHANMEHASNLGGLIADELAQQIGCPAFLADPVVTDELCDIARISGIPELPRISIFHALNSRAVSRKYAASIGRDYEELDLIVVHLGGGISVSAHHRGKVIDVNNALNGEGPFSPERAGTLPARQLVDLCFSGKYTHAELKKLINGKGGLMAYLGTTDVPEVIRLAQEGSRKHTLLLDAMMYTVAKQVGAMYVALHCHADALIVTGGIAYNKCCIDALHEWVGSLSEIVVIPGEDEMTALAMNAIGALTGKIPLQTYQPEVLEKKLRDLLDGVGTDQIS</sequence>
<evidence type="ECO:0000256" key="5">
    <source>
        <dbReference type="ARBA" id="ARBA00022741"/>
    </source>
</evidence>
<evidence type="ECO:0000256" key="9">
    <source>
        <dbReference type="HAMAP-Rule" id="MF_00542"/>
    </source>
</evidence>
<accession>A0AAW5N6C6</accession>
<dbReference type="NCBIfam" id="NF002834">
    <property type="entry name" value="PRK03011.1-5"/>
    <property type="match status" value="1"/>
</dbReference>
<dbReference type="EMBL" id="JANRHJ010000004">
    <property type="protein sequence ID" value="MCR8873383.1"/>
    <property type="molecule type" value="Genomic_DNA"/>
</dbReference>
<organism evidence="11 12">
    <name type="scientific">Phocaeicola barnesiae</name>
    <dbReference type="NCBI Taxonomy" id="376804"/>
    <lineage>
        <taxon>Bacteria</taxon>
        <taxon>Pseudomonadati</taxon>
        <taxon>Bacteroidota</taxon>
        <taxon>Bacteroidia</taxon>
        <taxon>Bacteroidales</taxon>
        <taxon>Bacteroidaceae</taxon>
        <taxon>Phocaeicola</taxon>
    </lineage>
</organism>
<gene>
    <name evidence="9 11" type="primary">buk</name>
    <name evidence="11" type="ORF">NW209_05005</name>
</gene>
<dbReference type="PROSITE" id="PS01075">
    <property type="entry name" value="ACETATE_KINASE_1"/>
    <property type="match status" value="1"/>
</dbReference>
<dbReference type="RefSeq" id="WP_022339027.1">
    <property type="nucleotide sequence ID" value="NZ_CAUCAW010000001.1"/>
</dbReference>
<dbReference type="InterPro" id="IPR011245">
    <property type="entry name" value="Butyrate_kin"/>
</dbReference>
<dbReference type="SUPFAM" id="SSF53067">
    <property type="entry name" value="Actin-like ATPase domain"/>
    <property type="match status" value="2"/>
</dbReference>
<dbReference type="Gene3D" id="3.30.420.40">
    <property type="match status" value="2"/>
</dbReference>
<comment type="catalytic activity">
    <reaction evidence="8 9">
        <text>butanoate + ATP = butanoyl phosphate + ADP</text>
        <dbReference type="Rhea" id="RHEA:13585"/>
        <dbReference type="ChEBI" id="CHEBI:17968"/>
        <dbReference type="ChEBI" id="CHEBI:30616"/>
        <dbReference type="ChEBI" id="CHEBI:58079"/>
        <dbReference type="ChEBI" id="CHEBI:456216"/>
        <dbReference type="EC" id="2.7.2.7"/>
    </reaction>
</comment>
<protein>
    <recommendedName>
        <fullName evidence="9">Probable butyrate kinase</fullName>
        <shortName evidence="9">BK</shortName>
        <ecNumber evidence="9">2.7.2.7</ecNumber>
    </recommendedName>
    <alternativeName>
        <fullName evidence="9">Branched-chain carboxylic acid kinase</fullName>
    </alternativeName>
</protein>
<comment type="similarity">
    <text evidence="2 9 10">Belongs to the acetokinase family.</text>
</comment>
<dbReference type="PROSITE" id="PS01076">
    <property type="entry name" value="ACETATE_KINASE_2"/>
    <property type="match status" value="1"/>
</dbReference>
<evidence type="ECO:0000256" key="2">
    <source>
        <dbReference type="ARBA" id="ARBA00008748"/>
    </source>
</evidence>
<keyword evidence="7 9" id="KW-0067">ATP-binding</keyword>
<keyword evidence="6 9" id="KW-0418">Kinase</keyword>
<dbReference type="Proteomes" id="UP001204579">
    <property type="component" value="Unassembled WGS sequence"/>
</dbReference>
<evidence type="ECO:0000256" key="7">
    <source>
        <dbReference type="ARBA" id="ARBA00022840"/>
    </source>
</evidence>
<keyword evidence="12" id="KW-1185">Reference proteome</keyword>